<dbReference type="Pfam" id="PF00339">
    <property type="entry name" value="Arrestin_N"/>
    <property type="match status" value="1"/>
</dbReference>
<dbReference type="GO" id="GO:0005829">
    <property type="term" value="C:cytosol"/>
    <property type="evidence" value="ECO:0007669"/>
    <property type="project" value="TreeGrafter"/>
</dbReference>
<dbReference type="AlphaFoldDB" id="A0A8H3F072"/>
<comment type="subunit">
    <text evidence="2">Interacts with hulA.</text>
</comment>
<evidence type="ECO:0000256" key="2">
    <source>
        <dbReference type="ARBA" id="ARBA00038766"/>
    </source>
</evidence>
<dbReference type="InterPro" id="IPR014752">
    <property type="entry name" value="Arrestin-like_C"/>
</dbReference>
<feature type="compositionally biased region" description="Polar residues" evidence="3">
    <location>
        <begin position="528"/>
        <end position="569"/>
    </location>
</feature>
<dbReference type="Proteomes" id="UP000664169">
    <property type="component" value="Unassembled WGS sequence"/>
</dbReference>
<dbReference type="PANTHER" id="PTHR11188:SF17">
    <property type="entry name" value="FI21816P1"/>
    <property type="match status" value="1"/>
</dbReference>
<dbReference type="OrthoDB" id="2333384at2759"/>
<evidence type="ECO:0000259" key="4">
    <source>
        <dbReference type="SMART" id="SM01017"/>
    </source>
</evidence>
<feature type="region of interest" description="Disordered" evidence="3">
    <location>
        <begin position="507"/>
        <end position="623"/>
    </location>
</feature>
<evidence type="ECO:0000256" key="3">
    <source>
        <dbReference type="SAM" id="MobiDB-lite"/>
    </source>
</evidence>
<dbReference type="GO" id="GO:0031625">
    <property type="term" value="F:ubiquitin protein ligase binding"/>
    <property type="evidence" value="ECO:0007669"/>
    <property type="project" value="TreeGrafter"/>
</dbReference>
<feature type="domain" description="Arrestin C-terminal-like" evidence="4">
    <location>
        <begin position="175"/>
        <end position="338"/>
    </location>
</feature>
<dbReference type="InterPro" id="IPR011022">
    <property type="entry name" value="Arrestin_C-like"/>
</dbReference>
<dbReference type="InterPro" id="IPR011021">
    <property type="entry name" value="Arrestin-like_N"/>
</dbReference>
<evidence type="ECO:0000256" key="1">
    <source>
        <dbReference type="ARBA" id="ARBA00005298"/>
    </source>
</evidence>
<dbReference type="GO" id="GO:0005886">
    <property type="term" value="C:plasma membrane"/>
    <property type="evidence" value="ECO:0007669"/>
    <property type="project" value="TreeGrafter"/>
</dbReference>
<dbReference type="InterPro" id="IPR014756">
    <property type="entry name" value="Ig_E-set"/>
</dbReference>
<evidence type="ECO:0000313" key="5">
    <source>
        <dbReference type="EMBL" id="CAF9914624.1"/>
    </source>
</evidence>
<dbReference type="GO" id="GO:0070086">
    <property type="term" value="P:ubiquitin-dependent endocytosis"/>
    <property type="evidence" value="ECO:0007669"/>
    <property type="project" value="TreeGrafter"/>
</dbReference>
<comment type="caution">
    <text evidence="5">The sequence shown here is derived from an EMBL/GenBank/DDBJ whole genome shotgun (WGS) entry which is preliminary data.</text>
</comment>
<keyword evidence="6" id="KW-1185">Reference proteome</keyword>
<gene>
    <name evidence="5" type="ORF">GOMPHAMPRED_008213</name>
</gene>
<dbReference type="EMBL" id="CAJPDQ010000009">
    <property type="protein sequence ID" value="CAF9914624.1"/>
    <property type="molecule type" value="Genomic_DNA"/>
</dbReference>
<dbReference type="InterPro" id="IPR050357">
    <property type="entry name" value="Arrestin_domain-protein"/>
</dbReference>
<dbReference type="Pfam" id="PF02752">
    <property type="entry name" value="Arrestin_C"/>
    <property type="match status" value="1"/>
</dbReference>
<protein>
    <recommendedName>
        <fullName evidence="4">Arrestin C-terminal-like domain-containing protein</fullName>
    </recommendedName>
</protein>
<reference evidence="5" key="1">
    <citation type="submission" date="2021-03" db="EMBL/GenBank/DDBJ databases">
        <authorList>
            <person name="Tagirdzhanova G."/>
        </authorList>
    </citation>
    <scope>NUCLEOTIDE SEQUENCE</scope>
</reference>
<organism evidence="5 6">
    <name type="scientific">Gomphillus americanus</name>
    <dbReference type="NCBI Taxonomy" id="1940652"/>
    <lineage>
        <taxon>Eukaryota</taxon>
        <taxon>Fungi</taxon>
        <taxon>Dikarya</taxon>
        <taxon>Ascomycota</taxon>
        <taxon>Pezizomycotina</taxon>
        <taxon>Lecanoromycetes</taxon>
        <taxon>OSLEUM clade</taxon>
        <taxon>Ostropomycetidae</taxon>
        <taxon>Ostropales</taxon>
        <taxon>Graphidaceae</taxon>
        <taxon>Gomphilloideae</taxon>
        <taxon>Gomphillus</taxon>
    </lineage>
</organism>
<feature type="compositionally biased region" description="Basic and acidic residues" evidence="3">
    <location>
        <begin position="614"/>
        <end position="623"/>
    </location>
</feature>
<accession>A0A8H3F072</accession>
<feature type="region of interest" description="Disordered" evidence="3">
    <location>
        <begin position="371"/>
        <end position="394"/>
    </location>
</feature>
<evidence type="ECO:0000313" key="6">
    <source>
        <dbReference type="Proteomes" id="UP000664169"/>
    </source>
</evidence>
<feature type="compositionally biased region" description="Low complexity" evidence="3">
    <location>
        <begin position="570"/>
        <end position="586"/>
    </location>
</feature>
<dbReference type="GO" id="GO:0030674">
    <property type="term" value="F:protein-macromolecule adaptor activity"/>
    <property type="evidence" value="ECO:0007669"/>
    <property type="project" value="TreeGrafter"/>
</dbReference>
<dbReference type="Gene3D" id="2.60.40.640">
    <property type="match status" value="1"/>
</dbReference>
<feature type="region of interest" description="Disordered" evidence="3">
    <location>
        <begin position="437"/>
        <end position="480"/>
    </location>
</feature>
<feature type="compositionally biased region" description="Polar residues" evidence="3">
    <location>
        <begin position="595"/>
        <end position="611"/>
    </location>
</feature>
<sequence length="623" mass="69612">MPPLFGHNHEQKFEIQLDEEQIVLHGATYEAPDALLKGKVILRNTSTSKVICVSIKFKGKSMIRMTNPEWHREPVNQAGAFHTEEKILQRPAGEDPYFSLEPGCHEWPFSFLIRGYQLETLEGLDPSYYKYQLKARVTRPTFAKNRKIVKPVRVIRTYDPSSATLYRLCSMERTWIGKLRYTFSTPSKGVVFGSVVPFEIVLVPLIKGLRIKRIETLLLEIHEFYFRYDAYPLVPKKPMFMESTIAADDYYVPENIESVDIDGAEGYRFARQIQIPKSLKECRLSLDPITPHSRTAHRHPILHIRHCLRFEVHIVNPCDGHVSVLKCRLHIVIFLTPNQRLGTQLELLNPGVIPMTMNPDIVSSDFVVPPPYGQHEGDETLNAQDMSNSGLATPNALLSSRASTANIQELQNRDQQLSPNTLVHRLSNLLLGSNRSARDARNAAREDLQDSGGPSAATSSNTDYYSFPLPPGVRPSNAETGQFFSDLQTPVHLEYDNEALAQVPSYNTAARQPEPSADSQAGLPTYDEITSTPTRAEQSTARSSEINPRNNQTASTPTRAEQLTTTHTDQTASIPTQTQQSTTTSSEANSRTDKTTSSPIRAEQSTATSGEANPRTDEGGEAN</sequence>
<dbReference type="SMART" id="SM01017">
    <property type="entry name" value="Arrestin_C"/>
    <property type="match status" value="1"/>
</dbReference>
<feature type="compositionally biased region" description="Polar residues" evidence="3">
    <location>
        <begin position="381"/>
        <end position="394"/>
    </location>
</feature>
<dbReference type="SUPFAM" id="SSF81296">
    <property type="entry name" value="E set domains"/>
    <property type="match status" value="1"/>
</dbReference>
<feature type="compositionally biased region" description="Basic and acidic residues" evidence="3">
    <location>
        <begin position="437"/>
        <end position="448"/>
    </location>
</feature>
<comment type="similarity">
    <text evidence="1">Belongs to the arrestin family.</text>
</comment>
<dbReference type="PANTHER" id="PTHR11188">
    <property type="entry name" value="ARRESTIN DOMAIN CONTAINING PROTEIN"/>
    <property type="match status" value="1"/>
</dbReference>
<proteinExistence type="inferred from homology"/>
<name>A0A8H3F072_9LECA</name>